<keyword evidence="4" id="KW-0243">Dynein</keyword>
<proteinExistence type="inferred from homology"/>
<dbReference type="InterPro" id="IPR028133">
    <property type="entry name" value="Dynamitin"/>
</dbReference>
<comment type="similarity">
    <text evidence="2">Belongs to the dynactin subunit 2 family.</text>
</comment>
<evidence type="ECO:0000256" key="3">
    <source>
        <dbReference type="ARBA" id="ARBA00022490"/>
    </source>
</evidence>
<dbReference type="GO" id="GO:0005869">
    <property type="term" value="C:dynactin complex"/>
    <property type="evidence" value="ECO:0007669"/>
    <property type="project" value="InterPro"/>
</dbReference>
<dbReference type="Pfam" id="PF04912">
    <property type="entry name" value="Dynamitin"/>
    <property type="match status" value="1"/>
</dbReference>
<keyword evidence="5" id="KW-0175">Coiled coil</keyword>
<evidence type="ECO:0000256" key="1">
    <source>
        <dbReference type="ARBA" id="ARBA00004496"/>
    </source>
</evidence>
<gene>
    <name evidence="7" type="primary">DCTN2</name>
</gene>
<dbReference type="Proteomes" id="UP001318040">
    <property type="component" value="Chromosome 4"/>
</dbReference>
<accession>A0AAJ7SLV5</accession>
<dbReference type="CTD" id="10540"/>
<keyword evidence="3" id="KW-0963">Cytoplasm</keyword>
<sequence>MADPKYANLPGIALNEPDVFETTDLPEDDQAQFESFAQELEELNSVSVERIVVSPNAAFDEFKEKHVSSKDTDFSDRISKGRRTGYEAGDYEMLEDGSKAKETPQQWYQRLQHEIRELAEEVQSVQTLAQDTDKEDKLSPVVLSEQVSGLRQQLASLQLERSLGPHASLDLADPHGALAKRLLTQLDTLKSGRPDGAEPKGSGKAGGDGAIITYELLYRPEHDKFQHVAKAADMEKRLSELEAVVGKAPDKPNPIAVGLQSSTVMGALELMQLRLGVLDPANLDQIEARLQGVLGKLNEVTKQKDYAEEAETQSKVTKLYEMMERWDSVADALPRVAERLRALKELHEQAMQFGQLLSHLESTQHMISSSVQTNSSLLAQLNKTMKDNASSIEKNFKGLESRMRSLCE</sequence>
<dbReference type="RefSeq" id="XP_032801791.1">
    <property type="nucleotide sequence ID" value="XM_032945900.1"/>
</dbReference>
<evidence type="ECO:0000256" key="2">
    <source>
        <dbReference type="ARBA" id="ARBA00006176"/>
    </source>
</evidence>
<protein>
    <submittedName>
        <fullName evidence="7">Dynactin subunit 2 isoform X1</fullName>
    </submittedName>
</protein>
<dbReference type="GO" id="GO:0007017">
    <property type="term" value="P:microtubule-based process"/>
    <property type="evidence" value="ECO:0007669"/>
    <property type="project" value="InterPro"/>
</dbReference>
<evidence type="ECO:0000313" key="6">
    <source>
        <dbReference type="Proteomes" id="UP001318040"/>
    </source>
</evidence>
<dbReference type="GO" id="GO:0005737">
    <property type="term" value="C:cytoplasm"/>
    <property type="evidence" value="ECO:0007669"/>
    <property type="project" value="UniProtKB-SubCell"/>
</dbReference>
<dbReference type="KEGG" id="pmrn:116938584"/>
<feature type="coiled-coil region" evidence="5">
    <location>
        <begin position="108"/>
        <end position="135"/>
    </location>
</feature>
<keyword evidence="6" id="KW-1185">Reference proteome</keyword>
<organism evidence="6 7">
    <name type="scientific">Petromyzon marinus</name>
    <name type="common">Sea lamprey</name>
    <dbReference type="NCBI Taxonomy" id="7757"/>
    <lineage>
        <taxon>Eukaryota</taxon>
        <taxon>Metazoa</taxon>
        <taxon>Chordata</taxon>
        <taxon>Craniata</taxon>
        <taxon>Vertebrata</taxon>
        <taxon>Cyclostomata</taxon>
        <taxon>Hyperoartia</taxon>
        <taxon>Petromyzontiformes</taxon>
        <taxon>Petromyzontidae</taxon>
        <taxon>Petromyzon</taxon>
    </lineage>
</organism>
<reference evidence="7" key="1">
    <citation type="submission" date="2025-08" db="UniProtKB">
        <authorList>
            <consortium name="RefSeq"/>
        </authorList>
    </citation>
    <scope>IDENTIFICATION</scope>
    <source>
        <tissue evidence="7">Sperm</tissue>
    </source>
</reference>
<comment type="subcellular location">
    <subcellularLocation>
        <location evidence="1">Cytoplasm</location>
    </subcellularLocation>
</comment>
<evidence type="ECO:0000256" key="5">
    <source>
        <dbReference type="SAM" id="Coils"/>
    </source>
</evidence>
<dbReference type="GO" id="GO:0030286">
    <property type="term" value="C:dynein complex"/>
    <property type="evidence" value="ECO:0007669"/>
    <property type="project" value="UniProtKB-KW"/>
</dbReference>
<evidence type="ECO:0000313" key="7">
    <source>
        <dbReference type="RefSeq" id="XP_032801791.1"/>
    </source>
</evidence>
<name>A0AAJ7SLV5_PETMA</name>
<evidence type="ECO:0000256" key="4">
    <source>
        <dbReference type="ARBA" id="ARBA00023017"/>
    </source>
</evidence>
<dbReference type="AlphaFoldDB" id="A0AAJ7SLV5"/>
<dbReference type="PANTHER" id="PTHR15346">
    <property type="entry name" value="DYNACTIN SUBUNIT"/>
    <property type="match status" value="1"/>
</dbReference>